<keyword evidence="3" id="KW-1185">Reference proteome</keyword>
<name>A0A9W9YJE4_9CNID</name>
<proteinExistence type="predicted"/>
<keyword evidence="1" id="KW-0732">Signal</keyword>
<protein>
    <submittedName>
        <fullName evidence="2">Uncharacterized protein</fullName>
    </submittedName>
</protein>
<dbReference type="OrthoDB" id="5970216at2759"/>
<accession>A0A9W9YJE4</accession>
<gene>
    <name evidence="2" type="ORF">OS493_032132</name>
</gene>
<evidence type="ECO:0000313" key="2">
    <source>
        <dbReference type="EMBL" id="KAJ7353856.1"/>
    </source>
</evidence>
<dbReference type="InterPro" id="IPR045860">
    <property type="entry name" value="Snake_toxin-like_sf"/>
</dbReference>
<dbReference type="Proteomes" id="UP001163046">
    <property type="component" value="Unassembled WGS sequence"/>
</dbReference>
<feature type="signal peptide" evidence="1">
    <location>
        <begin position="1"/>
        <end position="20"/>
    </location>
</feature>
<evidence type="ECO:0000256" key="1">
    <source>
        <dbReference type="SAM" id="SignalP"/>
    </source>
</evidence>
<evidence type="ECO:0000313" key="3">
    <source>
        <dbReference type="Proteomes" id="UP001163046"/>
    </source>
</evidence>
<sequence length="94" mass="10243">MESSLIILTVVFLLLPHALALKCYECTNIPGYPAAPCDQPEDQKVGAISCEPGLDKCMTIKGTFVVPGQWSLNIKMKNCSHSILCEPTSIFNSK</sequence>
<organism evidence="2 3">
    <name type="scientific">Desmophyllum pertusum</name>
    <dbReference type="NCBI Taxonomy" id="174260"/>
    <lineage>
        <taxon>Eukaryota</taxon>
        <taxon>Metazoa</taxon>
        <taxon>Cnidaria</taxon>
        <taxon>Anthozoa</taxon>
        <taxon>Hexacorallia</taxon>
        <taxon>Scleractinia</taxon>
        <taxon>Caryophylliina</taxon>
        <taxon>Caryophylliidae</taxon>
        <taxon>Desmophyllum</taxon>
    </lineage>
</organism>
<dbReference type="SUPFAM" id="SSF57302">
    <property type="entry name" value="Snake toxin-like"/>
    <property type="match status" value="1"/>
</dbReference>
<reference evidence="2" key="1">
    <citation type="submission" date="2023-01" db="EMBL/GenBank/DDBJ databases">
        <title>Genome assembly of the deep-sea coral Lophelia pertusa.</title>
        <authorList>
            <person name="Herrera S."/>
            <person name="Cordes E."/>
        </authorList>
    </citation>
    <scope>NUCLEOTIDE SEQUENCE</scope>
    <source>
        <strain evidence="2">USNM1676648</strain>
        <tissue evidence="2">Polyp</tissue>
    </source>
</reference>
<feature type="chain" id="PRO_5040947283" evidence="1">
    <location>
        <begin position="21"/>
        <end position="94"/>
    </location>
</feature>
<comment type="caution">
    <text evidence="2">The sequence shown here is derived from an EMBL/GenBank/DDBJ whole genome shotgun (WGS) entry which is preliminary data.</text>
</comment>
<dbReference type="AlphaFoldDB" id="A0A9W9YJE4"/>
<dbReference type="EMBL" id="MU827340">
    <property type="protein sequence ID" value="KAJ7353856.1"/>
    <property type="molecule type" value="Genomic_DNA"/>
</dbReference>